<gene>
    <name evidence="3" type="ORF">METZ01_LOCUS120830</name>
</gene>
<evidence type="ECO:0000259" key="2">
    <source>
        <dbReference type="Pfam" id="PF00561"/>
    </source>
</evidence>
<name>A0A381XT51_9ZZZZ</name>
<dbReference type="SUPFAM" id="SSF53474">
    <property type="entry name" value="alpha/beta-Hydrolases"/>
    <property type="match status" value="1"/>
</dbReference>
<dbReference type="GO" id="GO:0052689">
    <property type="term" value="F:carboxylic ester hydrolase activity"/>
    <property type="evidence" value="ECO:0007669"/>
    <property type="project" value="TreeGrafter"/>
</dbReference>
<sequence>MLLHSRIIGEGNNIIVILHGLFGSGDNWKTYANKLEGKGFCIHLIDQRNHGRSFHSNEFNYNLLVKDLKYYLDHNKIHNCILIGHSMGG</sequence>
<dbReference type="Pfam" id="PF00561">
    <property type="entry name" value="Abhydrolase_1"/>
    <property type="match status" value="1"/>
</dbReference>
<keyword evidence="1" id="KW-0378">Hydrolase</keyword>
<dbReference type="InterPro" id="IPR029058">
    <property type="entry name" value="AB_hydrolase_fold"/>
</dbReference>
<organism evidence="3">
    <name type="scientific">marine metagenome</name>
    <dbReference type="NCBI Taxonomy" id="408172"/>
    <lineage>
        <taxon>unclassified sequences</taxon>
        <taxon>metagenomes</taxon>
        <taxon>ecological metagenomes</taxon>
    </lineage>
</organism>
<dbReference type="GO" id="GO:0005739">
    <property type="term" value="C:mitochondrion"/>
    <property type="evidence" value="ECO:0007669"/>
    <property type="project" value="TreeGrafter"/>
</dbReference>
<evidence type="ECO:0000313" key="3">
    <source>
        <dbReference type="EMBL" id="SVA67976.1"/>
    </source>
</evidence>
<accession>A0A381XT51</accession>
<feature type="non-terminal residue" evidence="3">
    <location>
        <position position="89"/>
    </location>
</feature>
<proteinExistence type="predicted"/>
<dbReference type="AlphaFoldDB" id="A0A381XT51"/>
<dbReference type="Gene3D" id="3.40.50.1820">
    <property type="entry name" value="alpha/beta hydrolase"/>
    <property type="match status" value="1"/>
</dbReference>
<dbReference type="EMBL" id="UINC01016304">
    <property type="protein sequence ID" value="SVA67976.1"/>
    <property type="molecule type" value="Genomic_DNA"/>
</dbReference>
<feature type="domain" description="AB hydrolase-1" evidence="2">
    <location>
        <begin position="14"/>
        <end position="89"/>
    </location>
</feature>
<dbReference type="InterPro" id="IPR000073">
    <property type="entry name" value="AB_hydrolase_1"/>
</dbReference>
<dbReference type="PANTHER" id="PTHR46118:SF4">
    <property type="entry name" value="PROTEIN ABHD11"/>
    <property type="match status" value="1"/>
</dbReference>
<protein>
    <recommendedName>
        <fullName evidence="2">AB hydrolase-1 domain-containing protein</fullName>
    </recommendedName>
</protein>
<evidence type="ECO:0000256" key="1">
    <source>
        <dbReference type="ARBA" id="ARBA00022801"/>
    </source>
</evidence>
<dbReference type="PANTHER" id="PTHR46118">
    <property type="entry name" value="PROTEIN ABHD11"/>
    <property type="match status" value="1"/>
</dbReference>
<reference evidence="3" key="1">
    <citation type="submission" date="2018-05" db="EMBL/GenBank/DDBJ databases">
        <authorList>
            <person name="Lanie J.A."/>
            <person name="Ng W.-L."/>
            <person name="Kazmierczak K.M."/>
            <person name="Andrzejewski T.M."/>
            <person name="Davidsen T.M."/>
            <person name="Wayne K.J."/>
            <person name="Tettelin H."/>
            <person name="Glass J.I."/>
            <person name="Rusch D."/>
            <person name="Podicherti R."/>
            <person name="Tsui H.-C.T."/>
            <person name="Winkler M.E."/>
        </authorList>
    </citation>
    <scope>NUCLEOTIDE SEQUENCE</scope>
</reference>